<evidence type="ECO:0000313" key="2">
    <source>
        <dbReference type="Proteomes" id="UP001654237"/>
    </source>
</evidence>
<dbReference type="EMBL" id="OQ790080">
    <property type="protein sequence ID" value="WJE88588.1"/>
    <property type="molecule type" value="Genomic_DNA"/>
</dbReference>
<evidence type="ECO:0000313" key="1">
    <source>
        <dbReference type="EMBL" id="WJE88588.1"/>
    </source>
</evidence>
<protein>
    <submittedName>
        <fullName evidence="1">Uncharacterized protein</fullName>
    </submittedName>
</protein>
<name>A0AAT9V649_9CAUD</name>
<proteinExistence type="predicted"/>
<organism evidence="1 2">
    <name type="scientific">Klebsiella phage Kpn17</name>
    <dbReference type="NCBI Taxonomy" id="3044025"/>
    <lineage>
        <taxon>Viruses</taxon>
        <taxon>Duplodnaviria</taxon>
        <taxon>Heunggongvirae</taxon>
        <taxon>Uroviricota</taxon>
        <taxon>Caudoviricetes</taxon>
        <taxon>Autographivirales</taxon>
        <taxon>Autotranscriptaviridae</taxon>
        <taxon>Studiervirinae</taxon>
        <taxon>Przondovirus</taxon>
        <taxon>Przondovirus Kpn17</taxon>
    </lineage>
</organism>
<reference evidence="1 2" key="1">
    <citation type="journal article" date="2024" name="Can. J. Microbiol.">
        <title>Biological and genomic characteristics of three novel bacteriophages and a phage-plasmid of Klebsiella pneumoniae.</title>
        <authorList>
            <person name="Uskudar-Guclu A."/>
            <person name="Unlu S."/>
            <person name="Salih-Dogan H."/>
            <person name="Yalcin S."/>
            <person name="Basustaoglu A."/>
        </authorList>
    </citation>
    <scope>NUCLEOTIDE SEQUENCE [LARGE SCALE GENOMIC DNA]</scope>
</reference>
<dbReference type="Proteomes" id="UP001654237">
    <property type="component" value="Segment"/>
</dbReference>
<sequence length="31" mass="3424">MVGIMVYSSLTRCSRVLVILLEVLPTDQSAE</sequence>
<accession>A0AAT9V649</accession>
<keyword evidence="2" id="KW-1185">Reference proteome</keyword>